<protein>
    <submittedName>
        <fullName evidence="1">Uncharacterized protein</fullName>
    </submittedName>
</protein>
<dbReference type="Proteomes" id="UP001392437">
    <property type="component" value="Unassembled WGS sequence"/>
</dbReference>
<dbReference type="EMBL" id="JAQQWP010000010">
    <property type="protein sequence ID" value="KAK8096943.1"/>
    <property type="molecule type" value="Genomic_DNA"/>
</dbReference>
<dbReference type="AlphaFoldDB" id="A0AAW0Q8C0"/>
<comment type="caution">
    <text evidence="1">The sequence shown here is derived from an EMBL/GenBank/DDBJ whole genome shotgun (WGS) entry which is preliminary data.</text>
</comment>
<keyword evidence="2" id="KW-1185">Reference proteome</keyword>
<proteinExistence type="predicted"/>
<name>A0AAW0Q8C0_9PEZI</name>
<gene>
    <name evidence="1" type="ORF">PG999_012887</name>
</gene>
<sequence length="130" mass="13663">MNSDMSNNMQFTQSNSSAALINNSMMTTTAPPATDMLGVSTTSTVATDYNTAFSADYYAPASSTDYSAVATTNLDIQMQAMYMATDDVTTMYSTETLGASETVQGSDDWAVAAAATVTVDYSGGDWGDGW</sequence>
<organism evidence="1 2">
    <name type="scientific">Apiospora kogelbergensis</name>
    <dbReference type="NCBI Taxonomy" id="1337665"/>
    <lineage>
        <taxon>Eukaryota</taxon>
        <taxon>Fungi</taxon>
        <taxon>Dikarya</taxon>
        <taxon>Ascomycota</taxon>
        <taxon>Pezizomycotina</taxon>
        <taxon>Sordariomycetes</taxon>
        <taxon>Xylariomycetidae</taxon>
        <taxon>Amphisphaeriales</taxon>
        <taxon>Apiosporaceae</taxon>
        <taxon>Apiospora</taxon>
    </lineage>
</organism>
<accession>A0AAW0Q8C0</accession>
<reference evidence="1 2" key="1">
    <citation type="submission" date="2023-01" db="EMBL/GenBank/DDBJ databases">
        <title>Analysis of 21 Apiospora genomes using comparative genomics revels a genus with tremendous synthesis potential of carbohydrate active enzymes and secondary metabolites.</title>
        <authorList>
            <person name="Sorensen T."/>
        </authorList>
    </citation>
    <scope>NUCLEOTIDE SEQUENCE [LARGE SCALE GENOMIC DNA]</scope>
    <source>
        <strain evidence="1 2">CBS 117206</strain>
    </source>
</reference>
<evidence type="ECO:0000313" key="2">
    <source>
        <dbReference type="Proteomes" id="UP001392437"/>
    </source>
</evidence>
<evidence type="ECO:0000313" key="1">
    <source>
        <dbReference type="EMBL" id="KAK8096943.1"/>
    </source>
</evidence>